<evidence type="ECO:0000313" key="4">
    <source>
        <dbReference type="Proteomes" id="UP001156666"/>
    </source>
</evidence>
<accession>A0AA37SPN0</accession>
<name>A0AA37SPN0_9BACT</name>
<dbReference type="EMBL" id="BSOH01000014">
    <property type="protein sequence ID" value="GLR17665.1"/>
    <property type="molecule type" value="Genomic_DNA"/>
</dbReference>
<dbReference type="PRINTS" id="PR01438">
    <property type="entry name" value="UNVRSLSTRESS"/>
</dbReference>
<dbReference type="RefSeq" id="WP_235291334.1">
    <property type="nucleotide sequence ID" value="NZ_BSOH01000014.1"/>
</dbReference>
<dbReference type="InterPro" id="IPR006015">
    <property type="entry name" value="Universal_stress_UspA"/>
</dbReference>
<dbReference type="InterPro" id="IPR006016">
    <property type="entry name" value="UspA"/>
</dbReference>
<comment type="similarity">
    <text evidence="1">Belongs to the universal stress protein A family.</text>
</comment>
<sequence>MKTILALIDVDAKATEILDTAFRFAKQNDAKLIVYHHLFKEESISIRPSEFAINSDTSISKSGQTYQETYNLVPEYRFTSGKFKHQILDCVKKENVDLIVMGSNGVSNAKERILGSHAEKVLESAECSVLILKDLRLNHPLKEVVFASSFNKKDREIFTYFLEFLKLPSDCLIHLLMVDTYSFFNQPSILVQESLEEFEELAKPYRTESHFFHGISIEDGILKFMGQMKPDLLVMSNKYSRILRTSLSGSKMIATIHQNEHPFLNIDYDSSKKEA</sequence>
<dbReference type="SUPFAM" id="SSF52402">
    <property type="entry name" value="Adenine nucleotide alpha hydrolases-like"/>
    <property type="match status" value="2"/>
</dbReference>
<evidence type="ECO:0000313" key="3">
    <source>
        <dbReference type="EMBL" id="GLR17665.1"/>
    </source>
</evidence>
<dbReference type="PANTHER" id="PTHR46268">
    <property type="entry name" value="STRESS RESPONSE PROTEIN NHAX"/>
    <property type="match status" value="1"/>
</dbReference>
<evidence type="ECO:0000259" key="2">
    <source>
        <dbReference type="Pfam" id="PF00582"/>
    </source>
</evidence>
<organism evidence="3 4">
    <name type="scientific">Portibacter lacus</name>
    <dbReference type="NCBI Taxonomy" id="1099794"/>
    <lineage>
        <taxon>Bacteria</taxon>
        <taxon>Pseudomonadati</taxon>
        <taxon>Bacteroidota</taxon>
        <taxon>Saprospiria</taxon>
        <taxon>Saprospirales</taxon>
        <taxon>Haliscomenobacteraceae</taxon>
        <taxon>Portibacter</taxon>
    </lineage>
</organism>
<proteinExistence type="inferred from homology"/>
<reference evidence="3" key="2">
    <citation type="submission" date="2023-01" db="EMBL/GenBank/DDBJ databases">
        <title>Draft genome sequence of Portibacter lacus strain NBRC 108769.</title>
        <authorList>
            <person name="Sun Q."/>
            <person name="Mori K."/>
        </authorList>
    </citation>
    <scope>NUCLEOTIDE SEQUENCE</scope>
    <source>
        <strain evidence="3">NBRC 108769</strain>
    </source>
</reference>
<comment type="caution">
    <text evidence="3">The sequence shown here is derived from an EMBL/GenBank/DDBJ whole genome shotgun (WGS) entry which is preliminary data.</text>
</comment>
<dbReference type="Pfam" id="PF00582">
    <property type="entry name" value="Usp"/>
    <property type="match status" value="1"/>
</dbReference>
<protein>
    <submittedName>
        <fullName evidence="3">Universal stress protein UspA</fullName>
    </submittedName>
</protein>
<feature type="domain" description="UspA" evidence="2">
    <location>
        <begin position="1"/>
        <end position="133"/>
    </location>
</feature>
<dbReference type="Gene3D" id="3.40.50.12370">
    <property type="match status" value="1"/>
</dbReference>
<evidence type="ECO:0000256" key="1">
    <source>
        <dbReference type="ARBA" id="ARBA00008791"/>
    </source>
</evidence>
<dbReference type="CDD" id="cd00293">
    <property type="entry name" value="USP-like"/>
    <property type="match status" value="1"/>
</dbReference>
<keyword evidence="4" id="KW-1185">Reference proteome</keyword>
<gene>
    <name evidence="3" type="primary">uspA_1</name>
    <name evidence="3" type="ORF">GCM10007940_22800</name>
</gene>
<dbReference type="Proteomes" id="UP001156666">
    <property type="component" value="Unassembled WGS sequence"/>
</dbReference>
<dbReference type="PANTHER" id="PTHR46268:SF6">
    <property type="entry name" value="UNIVERSAL STRESS PROTEIN UP12"/>
    <property type="match status" value="1"/>
</dbReference>
<reference evidence="3" key="1">
    <citation type="journal article" date="2014" name="Int. J. Syst. Evol. Microbiol.">
        <title>Complete genome sequence of Corynebacterium casei LMG S-19264T (=DSM 44701T), isolated from a smear-ripened cheese.</title>
        <authorList>
            <consortium name="US DOE Joint Genome Institute (JGI-PGF)"/>
            <person name="Walter F."/>
            <person name="Albersmeier A."/>
            <person name="Kalinowski J."/>
            <person name="Ruckert C."/>
        </authorList>
    </citation>
    <scope>NUCLEOTIDE SEQUENCE</scope>
    <source>
        <strain evidence="3">NBRC 108769</strain>
    </source>
</reference>
<dbReference type="AlphaFoldDB" id="A0AA37SPN0"/>